<gene>
    <name evidence="3" type="ORF">IAI61_09660</name>
</gene>
<dbReference type="InterPro" id="IPR006311">
    <property type="entry name" value="TAT_signal"/>
</dbReference>
<comment type="caution">
    <text evidence="3">The sequence shown here is derived from an EMBL/GenBank/DDBJ whole genome shotgun (WGS) entry which is preliminary data.</text>
</comment>
<dbReference type="PANTHER" id="PTHR42928">
    <property type="entry name" value="TRICARBOXYLATE-BINDING PROTEIN"/>
    <property type="match status" value="1"/>
</dbReference>
<evidence type="ECO:0000256" key="1">
    <source>
        <dbReference type="ARBA" id="ARBA00006987"/>
    </source>
</evidence>
<keyword evidence="4" id="KW-1185">Reference proteome</keyword>
<accession>A0ABS3KP97</accession>
<dbReference type="PROSITE" id="PS51318">
    <property type="entry name" value="TAT"/>
    <property type="match status" value="1"/>
</dbReference>
<protein>
    <submittedName>
        <fullName evidence="3">Tripartite tricarboxylate transporter substrate binding protein</fullName>
    </submittedName>
</protein>
<proteinExistence type="inferred from homology"/>
<dbReference type="EMBL" id="JACTNG010000004">
    <property type="protein sequence ID" value="MBO1079297.1"/>
    <property type="molecule type" value="Genomic_DNA"/>
</dbReference>
<dbReference type="CDD" id="cd07012">
    <property type="entry name" value="PBP2_Bug_TTT"/>
    <property type="match status" value="1"/>
</dbReference>
<evidence type="ECO:0000256" key="2">
    <source>
        <dbReference type="SAM" id="SignalP"/>
    </source>
</evidence>
<dbReference type="Pfam" id="PF03401">
    <property type="entry name" value="TctC"/>
    <property type="match status" value="1"/>
</dbReference>
<dbReference type="PANTHER" id="PTHR42928:SF5">
    <property type="entry name" value="BLR1237 PROTEIN"/>
    <property type="match status" value="1"/>
</dbReference>
<dbReference type="Proteomes" id="UP001518989">
    <property type="component" value="Unassembled WGS sequence"/>
</dbReference>
<name>A0ABS3KP97_9PROT</name>
<dbReference type="SUPFAM" id="SSF53850">
    <property type="entry name" value="Periplasmic binding protein-like II"/>
    <property type="match status" value="1"/>
</dbReference>
<evidence type="ECO:0000313" key="4">
    <source>
        <dbReference type="Proteomes" id="UP001518989"/>
    </source>
</evidence>
<organism evidence="3 4">
    <name type="scientific">Roseomonas haemaphysalidis</name>
    <dbReference type="NCBI Taxonomy" id="2768162"/>
    <lineage>
        <taxon>Bacteria</taxon>
        <taxon>Pseudomonadati</taxon>
        <taxon>Pseudomonadota</taxon>
        <taxon>Alphaproteobacteria</taxon>
        <taxon>Acetobacterales</taxon>
        <taxon>Roseomonadaceae</taxon>
        <taxon>Roseomonas</taxon>
    </lineage>
</organism>
<dbReference type="Gene3D" id="3.40.190.150">
    <property type="entry name" value="Bordetella uptake gene, domain 1"/>
    <property type="match status" value="1"/>
</dbReference>
<dbReference type="PIRSF" id="PIRSF017082">
    <property type="entry name" value="YflP"/>
    <property type="match status" value="1"/>
</dbReference>
<feature type="signal peptide" evidence="2">
    <location>
        <begin position="1"/>
        <end position="23"/>
    </location>
</feature>
<dbReference type="InterPro" id="IPR042100">
    <property type="entry name" value="Bug_dom1"/>
</dbReference>
<dbReference type="Gene3D" id="3.40.190.10">
    <property type="entry name" value="Periplasmic binding protein-like II"/>
    <property type="match status" value="1"/>
</dbReference>
<reference evidence="3 4" key="1">
    <citation type="submission" date="2020-09" db="EMBL/GenBank/DDBJ databases">
        <title>Roseomonas.</title>
        <authorList>
            <person name="Zhu W."/>
        </authorList>
    </citation>
    <scope>NUCLEOTIDE SEQUENCE [LARGE SCALE GENOMIC DNA]</scope>
    <source>
        <strain evidence="3 4">573</strain>
    </source>
</reference>
<comment type="similarity">
    <text evidence="1">Belongs to the UPF0065 (bug) family.</text>
</comment>
<dbReference type="RefSeq" id="WP_207416844.1">
    <property type="nucleotide sequence ID" value="NZ_CP061177.1"/>
</dbReference>
<evidence type="ECO:0000313" key="3">
    <source>
        <dbReference type="EMBL" id="MBO1079297.1"/>
    </source>
</evidence>
<keyword evidence="2" id="KW-0732">Signal</keyword>
<feature type="chain" id="PRO_5047526342" evidence="2">
    <location>
        <begin position="24"/>
        <end position="322"/>
    </location>
</feature>
<dbReference type="InterPro" id="IPR005064">
    <property type="entry name" value="BUG"/>
</dbReference>
<sequence>MNSIARRGFLAMAGAAVASAAQAQGSQAISLVVGYSAGGSSDLVARIMASELSARLGRSVVVENVAGASGMIAFQRLANNRPDTGTLYFGGFDTVAVPMVNRNVKLDWERDTIPVGRTTIGGMTFVVPASSPYKDMAAFIDAARKGGSETRSYGSPGVASAQHFLGELISEKAGVKLLHSPYRGGNLVVNDLIAGNLDAAVLVDSTAIPPIQQGTLRALAVSSAARVPQLPDVPTLAELPGFDGVTFPLWQGIFVRNGTPGTFVQQLDAAIREALATPAVQKQLSDAGFTASPLSGEAFGAFIRQQAEGYRNIVAASKLSVE</sequence>